<feature type="transmembrane region" description="Helical" evidence="1">
    <location>
        <begin position="186"/>
        <end position="206"/>
    </location>
</feature>
<dbReference type="AlphaFoldDB" id="A0A1H6UPW3"/>
<protein>
    <submittedName>
        <fullName evidence="2">Uncharacterized protein</fullName>
    </submittedName>
</protein>
<feature type="transmembrane region" description="Helical" evidence="1">
    <location>
        <begin position="330"/>
        <end position="348"/>
    </location>
</feature>
<feature type="transmembrane region" description="Helical" evidence="1">
    <location>
        <begin position="226"/>
        <end position="246"/>
    </location>
</feature>
<evidence type="ECO:0000256" key="1">
    <source>
        <dbReference type="SAM" id="Phobius"/>
    </source>
</evidence>
<keyword evidence="3" id="KW-1185">Reference proteome</keyword>
<dbReference type="EMBL" id="FNYK01000037">
    <property type="protein sequence ID" value="SEI94453.1"/>
    <property type="molecule type" value="Genomic_DNA"/>
</dbReference>
<dbReference type="RefSeq" id="WP_033162434.1">
    <property type="nucleotide sequence ID" value="NZ_FNYK01000037.1"/>
</dbReference>
<feature type="transmembrane region" description="Helical" evidence="1">
    <location>
        <begin position="258"/>
        <end position="276"/>
    </location>
</feature>
<accession>A0A1H6UPW3</accession>
<dbReference type="GeneID" id="54119838"/>
<evidence type="ECO:0000313" key="3">
    <source>
        <dbReference type="Proteomes" id="UP000183028"/>
    </source>
</evidence>
<feature type="transmembrane region" description="Helical" evidence="1">
    <location>
        <begin position="6"/>
        <end position="26"/>
    </location>
</feature>
<feature type="transmembrane region" description="Helical" evidence="1">
    <location>
        <begin position="100"/>
        <end position="119"/>
    </location>
</feature>
<reference evidence="3" key="1">
    <citation type="submission" date="2016-10" db="EMBL/GenBank/DDBJ databases">
        <authorList>
            <person name="Varghese N."/>
        </authorList>
    </citation>
    <scope>NUCLEOTIDE SEQUENCE [LARGE SCALE GENOMIC DNA]</scope>
    <source>
        <strain evidence="3">DSM 20406</strain>
    </source>
</reference>
<dbReference type="OrthoDB" id="1641997at2"/>
<organism evidence="2 3">
    <name type="scientific">Sharpea azabuensis</name>
    <dbReference type="NCBI Taxonomy" id="322505"/>
    <lineage>
        <taxon>Bacteria</taxon>
        <taxon>Bacillati</taxon>
        <taxon>Bacillota</taxon>
        <taxon>Erysipelotrichia</taxon>
        <taxon>Erysipelotrichales</taxon>
        <taxon>Coprobacillaceae</taxon>
        <taxon>Sharpea</taxon>
    </lineage>
</organism>
<keyword evidence="1" id="KW-1133">Transmembrane helix</keyword>
<gene>
    <name evidence="2" type="ORF">SAMN04487834_103711</name>
</gene>
<dbReference type="eggNOG" id="ENOG502ZAGK">
    <property type="taxonomic scope" value="Bacteria"/>
</dbReference>
<sequence>MNYCKAILFIIGYLTIIYIIGTAIGAKYSAPRRFIYGYLLNTFIVSAAGIFTQMFAINWYIYYYFVLIVDLLMLIASIYKIRRDGIILFDGGFRSFVSNYWFLILVALIATSLVAIYNFELWDNNTTDDAYYLARMAYYPYIKNPYSIDPTTGFPSVHKIIDLRNFTSFEIEASVYIYFLKIYSTLFARGVMSFINYFIFSVSIYAFVEKVIEVSGLEVRRQNIQYYSIIMLLLCFETAQLAIHGIIDIRDGWMINHAMYFGASLIRSVGFIWLLIPVLEFEEDKKKSILLFVIMAFVLLAKSTVVIPIIAVVGIVGLAYHLILMKDKRILIYVVLLILFSFLLGNNWQNSLTNYTDGVYYNHLYDNLKSPIIIIFEVCILFIAFIRRKKYLKTNILFALICIMFIIPPLNNIIEKTSVYAFVDKRAVSAFTMLIVLYACILVLNEVFIYITSIFKNVLVRNIGFTLLSIIIALSSALTVDKSLNNIKQDLIVFKNNRYLAPSFIIDLADDLNDISKQTQKQLTILTPQFVSAQQDYHQRWYNRKKEIPNIALAGSIRQFAPTVRVPFARNGDDTLFEKYSAFLFYPNKKNFNTFIHVQRKSEVNCIVMWNKKGDRLLKDSGFKRYKNKVSSQYCILYIYYK</sequence>
<feature type="transmembrane region" description="Helical" evidence="1">
    <location>
        <begin position="430"/>
        <end position="451"/>
    </location>
</feature>
<keyword evidence="1" id="KW-0812">Transmembrane</keyword>
<feature type="transmembrane region" description="Helical" evidence="1">
    <location>
        <begin position="38"/>
        <end position="55"/>
    </location>
</feature>
<evidence type="ECO:0000313" key="2">
    <source>
        <dbReference type="EMBL" id="SEI94453.1"/>
    </source>
</evidence>
<dbReference type="Proteomes" id="UP000183028">
    <property type="component" value="Unassembled WGS sequence"/>
</dbReference>
<feature type="transmembrane region" description="Helical" evidence="1">
    <location>
        <begin position="368"/>
        <end position="385"/>
    </location>
</feature>
<feature type="transmembrane region" description="Helical" evidence="1">
    <location>
        <begin position="288"/>
        <end position="318"/>
    </location>
</feature>
<proteinExistence type="predicted"/>
<feature type="transmembrane region" description="Helical" evidence="1">
    <location>
        <begin position="392"/>
        <end position="410"/>
    </location>
</feature>
<keyword evidence="1" id="KW-0472">Membrane</keyword>
<feature type="transmembrane region" description="Helical" evidence="1">
    <location>
        <begin position="61"/>
        <end position="79"/>
    </location>
</feature>
<feature type="transmembrane region" description="Helical" evidence="1">
    <location>
        <begin position="458"/>
        <end position="478"/>
    </location>
</feature>
<name>A0A1H6UPW3_9FIRM</name>